<proteinExistence type="predicted"/>
<dbReference type="Proteomes" id="UP000204665">
    <property type="component" value="Segment"/>
</dbReference>
<dbReference type="GeneID" id="30999532"/>
<keyword evidence="2" id="KW-1185">Reference proteome</keyword>
<dbReference type="KEGG" id="vg:30999532"/>
<accession>A0A1P7XK87</accession>
<evidence type="ECO:0000313" key="2">
    <source>
        <dbReference type="Proteomes" id="UP000204665"/>
    </source>
</evidence>
<evidence type="ECO:0000313" key="1">
    <source>
        <dbReference type="EMBL" id="AHB64346.1"/>
    </source>
</evidence>
<gene>
    <name evidence="1" type="primary">P1</name>
</gene>
<reference evidence="1 2" key="1">
    <citation type="submission" date="2013-02" db="EMBL/GenBank/DDBJ databases">
        <title>Sequencing of the genome of Solanum nodiflorum mottle virus.</title>
        <authorList>
            <person name="Somera M."/>
            <person name="Truve E."/>
        </authorList>
    </citation>
    <scope>NUCLEOTIDE SEQUENCE [LARGE SCALE GENOMIC DNA]</scope>
</reference>
<dbReference type="RefSeq" id="YP_009344990.1">
    <property type="nucleotide sequence ID" value="NC_033706.1"/>
</dbReference>
<protein>
    <submittedName>
        <fullName evidence="1">Putative RNA silencing suppressor</fullName>
    </submittedName>
</protein>
<sequence>MPSIILEIISSYTVNGAPCDISEPLPFSRELIDTKKLFIDLPGDNLPDSYRVYGRFNPACISAVELHIVCANCGASYWKFAELKNVELVEFDYVESITRPGSLPSVYTYTNLVDAELTVEVCDESETCSEHHLNTILGLADAAGEFSLDSDSDEEDQLSLLYRGDLSLERDAATDWRHRETDEN</sequence>
<dbReference type="EMBL" id="KC577470">
    <property type="protein sequence ID" value="AHB64346.1"/>
    <property type="molecule type" value="Genomic_RNA"/>
</dbReference>
<name>A0A1P7XK87_9VIRU</name>
<organism evidence="1 2">
    <name type="scientific">Solanum nodiflorum mottle virus</name>
    <dbReference type="NCBI Taxonomy" id="12471"/>
    <lineage>
        <taxon>Viruses</taxon>
        <taxon>Riboviria</taxon>
        <taxon>Orthornavirae</taxon>
        <taxon>Pisuviricota</taxon>
        <taxon>Pisoniviricetes</taxon>
        <taxon>Sobelivirales</taxon>
        <taxon>Solemoviridae</taxon>
        <taxon>Sobemovirus</taxon>
        <taxon>Sobemovirus SNMOV</taxon>
    </lineage>
</organism>